<keyword evidence="1" id="KW-0560">Oxidoreductase</keyword>
<dbReference type="HOGENOM" id="CLU_2208456_0_0_7"/>
<dbReference type="Proteomes" id="UP000001351">
    <property type="component" value="Chromosome"/>
</dbReference>
<dbReference type="AlphaFoldDB" id="E3FDH7"/>
<sequence>MMAIIYTLNHAEELLGSFIQSDRDNFVISTKFTAGAHPHAGASRTGNSRKAMMSSVEASLKRLKTDHIDLYWVHFADGLTPLEEIARGFDDLVRAGKIHYGGLSRPA</sequence>
<proteinExistence type="predicted"/>
<dbReference type="PANTHER" id="PTHR43364:SF4">
    <property type="entry name" value="NAD(P)-LINKED OXIDOREDUCTASE SUPERFAMILY PROTEIN"/>
    <property type="match status" value="1"/>
</dbReference>
<evidence type="ECO:0000256" key="1">
    <source>
        <dbReference type="ARBA" id="ARBA00023002"/>
    </source>
</evidence>
<dbReference type="Pfam" id="PF00248">
    <property type="entry name" value="Aldo_ket_red"/>
    <property type="match status" value="1"/>
</dbReference>
<dbReference type="PANTHER" id="PTHR43364">
    <property type="entry name" value="NADH-SPECIFIC METHYLGLYOXAL REDUCTASE-RELATED"/>
    <property type="match status" value="1"/>
</dbReference>
<dbReference type="GO" id="GO:0016491">
    <property type="term" value="F:oxidoreductase activity"/>
    <property type="evidence" value="ECO:0007669"/>
    <property type="project" value="UniProtKB-KW"/>
</dbReference>
<dbReference type="eggNOG" id="COG0667">
    <property type="taxonomic scope" value="Bacteria"/>
</dbReference>
<dbReference type="EMBL" id="CP002271">
    <property type="protein sequence ID" value="ADO68856.1"/>
    <property type="molecule type" value="Genomic_DNA"/>
</dbReference>
<evidence type="ECO:0000259" key="2">
    <source>
        <dbReference type="Pfam" id="PF00248"/>
    </source>
</evidence>
<organism evidence="3 4">
    <name type="scientific">Stigmatella aurantiaca (strain DW4/3-1)</name>
    <dbReference type="NCBI Taxonomy" id="378806"/>
    <lineage>
        <taxon>Bacteria</taxon>
        <taxon>Pseudomonadati</taxon>
        <taxon>Myxococcota</taxon>
        <taxon>Myxococcia</taxon>
        <taxon>Myxococcales</taxon>
        <taxon>Cystobacterineae</taxon>
        <taxon>Archangiaceae</taxon>
        <taxon>Stigmatella</taxon>
    </lineage>
</organism>
<reference evidence="3 4" key="1">
    <citation type="journal article" date="2011" name="Mol. Biol. Evol.">
        <title>Comparative genomic analysis of fruiting body formation in Myxococcales.</title>
        <authorList>
            <person name="Huntley S."/>
            <person name="Hamann N."/>
            <person name="Wegener-Feldbrugge S."/>
            <person name="Treuner-Lange A."/>
            <person name="Kube M."/>
            <person name="Reinhardt R."/>
            <person name="Klages S."/>
            <person name="Muller R."/>
            <person name="Ronning C.M."/>
            <person name="Nierman W.C."/>
            <person name="Sogaard-Andersen L."/>
        </authorList>
    </citation>
    <scope>NUCLEOTIDE SEQUENCE [LARGE SCALE GENOMIC DNA]</scope>
    <source>
        <strain evidence="3 4">DW4/3-1</strain>
    </source>
</reference>
<dbReference type="GO" id="GO:0005829">
    <property type="term" value="C:cytosol"/>
    <property type="evidence" value="ECO:0007669"/>
    <property type="project" value="TreeGrafter"/>
</dbReference>
<dbReference type="Gene3D" id="3.20.20.100">
    <property type="entry name" value="NADP-dependent oxidoreductase domain"/>
    <property type="match status" value="1"/>
</dbReference>
<keyword evidence="4" id="KW-1185">Reference proteome</keyword>
<feature type="domain" description="NADP-dependent oxidoreductase" evidence="2">
    <location>
        <begin position="3"/>
        <end position="105"/>
    </location>
</feature>
<name>E3FDH7_STIAD</name>
<dbReference type="STRING" id="378806.STAUR_1052"/>
<dbReference type="KEGG" id="sur:STAUR_1052"/>
<evidence type="ECO:0000313" key="3">
    <source>
        <dbReference type="EMBL" id="ADO68856.1"/>
    </source>
</evidence>
<accession>E3FDH7</accession>
<dbReference type="InterPro" id="IPR023210">
    <property type="entry name" value="NADP_OxRdtase_dom"/>
</dbReference>
<dbReference type="RefSeq" id="WP_013374468.1">
    <property type="nucleotide sequence ID" value="NC_014623.1"/>
</dbReference>
<protein>
    <submittedName>
        <fullName evidence="3">Oxidoreductase</fullName>
    </submittedName>
</protein>
<dbReference type="SUPFAM" id="SSF51430">
    <property type="entry name" value="NAD(P)-linked oxidoreductase"/>
    <property type="match status" value="1"/>
</dbReference>
<dbReference type="InterPro" id="IPR050523">
    <property type="entry name" value="AKR_Detox_Biosynth"/>
</dbReference>
<gene>
    <name evidence="3" type="ordered locus">STAUR_1052</name>
</gene>
<dbReference type="InterPro" id="IPR036812">
    <property type="entry name" value="NAD(P)_OxRdtase_dom_sf"/>
</dbReference>
<evidence type="ECO:0000313" key="4">
    <source>
        <dbReference type="Proteomes" id="UP000001351"/>
    </source>
</evidence>